<dbReference type="SMART" id="SM00448">
    <property type="entry name" value="REC"/>
    <property type="match status" value="1"/>
</dbReference>
<dbReference type="SUPFAM" id="SSF46689">
    <property type="entry name" value="Homeodomain-like"/>
    <property type="match status" value="2"/>
</dbReference>
<dbReference type="AlphaFoldDB" id="A0A398CDE8"/>
<protein>
    <submittedName>
        <fullName evidence="7">Helix-turn-helix domain-containing protein</fullName>
    </submittedName>
</protein>
<evidence type="ECO:0000313" key="7">
    <source>
        <dbReference type="EMBL" id="RIE00445.1"/>
    </source>
</evidence>
<evidence type="ECO:0000256" key="1">
    <source>
        <dbReference type="ARBA" id="ARBA00023015"/>
    </source>
</evidence>
<dbReference type="EMBL" id="QXJM01000056">
    <property type="protein sequence ID" value="RIE00445.1"/>
    <property type="molecule type" value="Genomic_DNA"/>
</dbReference>
<evidence type="ECO:0000259" key="6">
    <source>
        <dbReference type="PROSITE" id="PS50110"/>
    </source>
</evidence>
<evidence type="ECO:0000313" key="8">
    <source>
        <dbReference type="Proteomes" id="UP000266340"/>
    </source>
</evidence>
<keyword evidence="2" id="KW-0238">DNA-binding</keyword>
<evidence type="ECO:0000259" key="5">
    <source>
        <dbReference type="PROSITE" id="PS01124"/>
    </source>
</evidence>
<gene>
    <name evidence="7" type="ORF">D3H35_28985</name>
</gene>
<feature type="modified residue" description="4-aspartylphosphate" evidence="4">
    <location>
        <position position="98"/>
    </location>
</feature>
<dbReference type="Pfam" id="PF00072">
    <property type="entry name" value="Response_reg"/>
    <property type="match status" value="1"/>
</dbReference>
<dbReference type="InterPro" id="IPR011006">
    <property type="entry name" value="CheY-like_superfamily"/>
</dbReference>
<dbReference type="InterPro" id="IPR018062">
    <property type="entry name" value="HTH_AraC-typ_CS"/>
</dbReference>
<dbReference type="SMART" id="SM00342">
    <property type="entry name" value="HTH_ARAC"/>
    <property type="match status" value="1"/>
</dbReference>
<keyword evidence="4" id="KW-0597">Phosphoprotein</keyword>
<evidence type="ECO:0000256" key="3">
    <source>
        <dbReference type="ARBA" id="ARBA00023163"/>
    </source>
</evidence>
<dbReference type="InterPro" id="IPR001789">
    <property type="entry name" value="Sig_transdc_resp-reg_receiver"/>
</dbReference>
<feature type="domain" description="Response regulatory" evidence="6">
    <location>
        <begin position="46"/>
        <end position="163"/>
    </location>
</feature>
<dbReference type="CDD" id="cd17536">
    <property type="entry name" value="REC_YesN-like"/>
    <property type="match status" value="1"/>
</dbReference>
<dbReference type="InterPro" id="IPR018060">
    <property type="entry name" value="HTH_AraC"/>
</dbReference>
<feature type="domain" description="HTH araC/xylS-type" evidence="5">
    <location>
        <begin position="475"/>
        <end position="574"/>
    </location>
</feature>
<dbReference type="GO" id="GO:0003700">
    <property type="term" value="F:DNA-binding transcription factor activity"/>
    <property type="evidence" value="ECO:0007669"/>
    <property type="project" value="InterPro"/>
</dbReference>
<evidence type="ECO:0000256" key="2">
    <source>
        <dbReference type="ARBA" id="ARBA00023125"/>
    </source>
</evidence>
<dbReference type="PANTHER" id="PTHR43280:SF2">
    <property type="entry name" value="HTH-TYPE TRANSCRIPTIONAL REGULATOR EXSA"/>
    <property type="match status" value="1"/>
</dbReference>
<dbReference type="PANTHER" id="PTHR43280">
    <property type="entry name" value="ARAC-FAMILY TRANSCRIPTIONAL REGULATOR"/>
    <property type="match status" value="1"/>
</dbReference>
<dbReference type="InterPro" id="IPR020449">
    <property type="entry name" value="Tscrpt_reg_AraC-type_HTH"/>
</dbReference>
<comment type="caution">
    <text evidence="7">The sequence shown here is derived from an EMBL/GenBank/DDBJ whole genome shotgun (WGS) entry which is preliminary data.</text>
</comment>
<keyword evidence="8" id="KW-1185">Reference proteome</keyword>
<dbReference type="PRINTS" id="PR00032">
    <property type="entry name" value="HTHARAC"/>
</dbReference>
<dbReference type="Proteomes" id="UP000266340">
    <property type="component" value="Unassembled WGS sequence"/>
</dbReference>
<dbReference type="Gene3D" id="1.10.10.60">
    <property type="entry name" value="Homeodomain-like"/>
    <property type="match status" value="2"/>
</dbReference>
<dbReference type="Gene3D" id="3.40.50.2300">
    <property type="match status" value="1"/>
</dbReference>
<dbReference type="PROSITE" id="PS01124">
    <property type="entry name" value="HTH_ARAC_FAMILY_2"/>
    <property type="match status" value="1"/>
</dbReference>
<accession>A0A398CDE8</accession>
<dbReference type="InterPro" id="IPR009057">
    <property type="entry name" value="Homeodomain-like_sf"/>
</dbReference>
<dbReference type="PROSITE" id="PS50110">
    <property type="entry name" value="RESPONSE_REGULATORY"/>
    <property type="match status" value="1"/>
</dbReference>
<dbReference type="GO" id="GO:0000160">
    <property type="term" value="P:phosphorelay signal transduction system"/>
    <property type="evidence" value="ECO:0007669"/>
    <property type="project" value="InterPro"/>
</dbReference>
<dbReference type="SUPFAM" id="SSF52172">
    <property type="entry name" value="CheY-like"/>
    <property type="match status" value="1"/>
</dbReference>
<proteinExistence type="predicted"/>
<dbReference type="PROSITE" id="PS00041">
    <property type="entry name" value="HTH_ARAC_FAMILY_1"/>
    <property type="match status" value="1"/>
</dbReference>
<sequence>MREDVFGCCTGNGRQSNFITKKPIMARSCGSAFRLKRESEVKAMFQALIVDDEVHAVRGLQAGVQWERLDIGVVHTAHSLRQAQEVFQAQPVHLMVCDIEMPQGSGLELTAWVKENYPDTETIFLTCHSDFSFAKQAIQLNSFDYLLKPVDYSELESVIGRALGKMRKERERRSFEETHHHYRKLWESHRPVVADRFWQDLIQQKIPANPLSIAEHSRNAGLTHPENARFMPVYARIQRWHKDLSERDRRIMEYALRNVLEEMMEPTPGAAVIPVGNGSLLTVVPIDEPNDDALTRDNCDAFIRNCNRYLFCDISCYVGVPVPLHEMVAMLRALENLDENNVTQINRTFILGETKKGESRMQPAPLSEWAEWMKQGARSKLAANVSHYLESWKAFDSRVDAQAMNSFYQDFLQMIFFVLQSKGLQANQVFAHNLLTDKPESALRSLSSLQEWVVYVLDVAMNHIHSLEENLSVVDKVKRFVAERIGEQDLSREDIASHVYLNPDYLTRIFKKDTGMSLSDYLQSSRIDYAKELLANTGQSVSEIAVASGYSNLSYFSTIFKKATGYNPVDFRKQHQPK</sequence>
<organism evidence="7 8">
    <name type="scientific">Cohnella faecalis</name>
    <dbReference type="NCBI Taxonomy" id="2315694"/>
    <lineage>
        <taxon>Bacteria</taxon>
        <taxon>Bacillati</taxon>
        <taxon>Bacillota</taxon>
        <taxon>Bacilli</taxon>
        <taxon>Bacillales</taxon>
        <taxon>Paenibacillaceae</taxon>
        <taxon>Cohnella</taxon>
    </lineage>
</organism>
<keyword evidence="1" id="KW-0805">Transcription regulation</keyword>
<reference evidence="7 8" key="1">
    <citation type="submission" date="2018-09" db="EMBL/GenBank/DDBJ databases">
        <title>Cohnella cavernae sp. nov., isolated from a karst cave.</title>
        <authorList>
            <person name="Zhu H."/>
        </authorList>
    </citation>
    <scope>NUCLEOTIDE SEQUENCE [LARGE SCALE GENOMIC DNA]</scope>
    <source>
        <strain evidence="7 8">K2E09-144</strain>
    </source>
</reference>
<name>A0A398CDE8_9BACL</name>
<dbReference type="GO" id="GO:0043565">
    <property type="term" value="F:sequence-specific DNA binding"/>
    <property type="evidence" value="ECO:0007669"/>
    <property type="project" value="InterPro"/>
</dbReference>
<keyword evidence="3" id="KW-0804">Transcription</keyword>
<dbReference type="Pfam" id="PF12833">
    <property type="entry name" value="HTH_18"/>
    <property type="match status" value="1"/>
</dbReference>
<evidence type="ECO:0000256" key="4">
    <source>
        <dbReference type="PROSITE-ProRule" id="PRU00169"/>
    </source>
</evidence>